<evidence type="ECO:0000313" key="4">
    <source>
        <dbReference type="Proteomes" id="UP001445076"/>
    </source>
</evidence>
<keyword evidence="1" id="KW-0472">Membrane</keyword>
<keyword evidence="4" id="KW-1185">Reference proteome</keyword>
<accession>A0AAW0YC23</accession>
<sequence>MALGQVVMYLLMLHLVITPEHRDNQVLGMCAGMAAVTAVYIFLTGRLLFLLYEKRFEETTGPEWLWWFATMVVVLFNGVLVVWFSLMNDVIPATLCSLAFVVYVLFFKFAKDDIKCLRQHSSTHLPTQQ</sequence>
<feature type="transmembrane region" description="Helical" evidence="1">
    <location>
        <begin position="64"/>
        <end position="84"/>
    </location>
</feature>
<reference evidence="3 4" key="1">
    <citation type="journal article" date="2024" name="BMC Genomics">
        <title>Genome assembly of redclaw crayfish (Cherax quadricarinatus) provides insights into its immune adaptation and hypoxia tolerance.</title>
        <authorList>
            <person name="Liu Z."/>
            <person name="Zheng J."/>
            <person name="Li H."/>
            <person name="Fang K."/>
            <person name="Wang S."/>
            <person name="He J."/>
            <person name="Zhou D."/>
            <person name="Weng S."/>
            <person name="Chi M."/>
            <person name="Gu Z."/>
            <person name="He J."/>
            <person name="Li F."/>
            <person name="Wang M."/>
        </authorList>
    </citation>
    <scope>NUCLEOTIDE SEQUENCE [LARGE SCALE GENOMIC DNA]</scope>
    <source>
        <strain evidence="3">ZL_2023a</strain>
    </source>
</reference>
<dbReference type="AlphaFoldDB" id="A0AAW0YC23"/>
<gene>
    <name evidence="3" type="ORF">OTU49_009358</name>
</gene>
<organism evidence="3 4">
    <name type="scientific">Cherax quadricarinatus</name>
    <name type="common">Australian red claw crayfish</name>
    <dbReference type="NCBI Taxonomy" id="27406"/>
    <lineage>
        <taxon>Eukaryota</taxon>
        <taxon>Metazoa</taxon>
        <taxon>Ecdysozoa</taxon>
        <taxon>Arthropoda</taxon>
        <taxon>Crustacea</taxon>
        <taxon>Multicrustacea</taxon>
        <taxon>Malacostraca</taxon>
        <taxon>Eumalacostraca</taxon>
        <taxon>Eucarida</taxon>
        <taxon>Decapoda</taxon>
        <taxon>Pleocyemata</taxon>
        <taxon>Astacidea</taxon>
        <taxon>Parastacoidea</taxon>
        <taxon>Parastacidae</taxon>
        <taxon>Cherax</taxon>
    </lineage>
</organism>
<feature type="signal peptide" evidence="2">
    <location>
        <begin position="1"/>
        <end position="18"/>
    </location>
</feature>
<dbReference type="EMBL" id="JARKIK010000001">
    <property type="protein sequence ID" value="KAK8754067.1"/>
    <property type="molecule type" value="Genomic_DNA"/>
</dbReference>
<proteinExistence type="predicted"/>
<name>A0AAW0YC23_CHEQU</name>
<keyword evidence="2" id="KW-0732">Signal</keyword>
<protein>
    <submittedName>
        <fullName evidence="3">Uncharacterized protein</fullName>
    </submittedName>
</protein>
<feature type="chain" id="PRO_5043508609" evidence="2">
    <location>
        <begin position="19"/>
        <end position="129"/>
    </location>
</feature>
<evidence type="ECO:0000256" key="1">
    <source>
        <dbReference type="SAM" id="Phobius"/>
    </source>
</evidence>
<keyword evidence="1" id="KW-1133">Transmembrane helix</keyword>
<feature type="transmembrane region" description="Helical" evidence="1">
    <location>
        <begin position="90"/>
        <end position="110"/>
    </location>
</feature>
<comment type="caution">
    <text evidence="3">The sequence shown here is derived from an EMBL/GenBank/DDBJ whole genome shotgun (WGS) entry which is preliminary data.</text>
</comment>
<dbReference type="Proteomes" id="UP001445076">
    <property type="component" value="Unassembled WGS sequence"/>
</dbReference>
<evidence type="ECO:0000313" key="3">
    <source>
        <dbReference type="EMBL" id="KAK8754067.1"/>
    </source>
</evidence>
<evidence type="ECO:0000256" key="2">
    <source>
        <dbReference type="SAM" id="SignalP"/>
    </source>
</evidence>
<keyword evidence="1" id="KW-0812">Transmembrane</keyword>
<feature type="transmembrane region" description="Helical" evidence="1">
    <location>
        <begin position="26"/>
        <end position="52"/>
    </location>
</feature>